<evidence type="ECO:0000313" key="2">
    <source>
        <dbReference type="EMBL" id="KAK8085593.1"/>
    </source>
</evidence>
<accession>A0ABR1WS79</accession>
<feature type="region of interest" description="Disordered" evidence="1">
    <location>
        <begin position="185"/>
        <end position="204"/>
    </location>
</feature>
<feature type="compositionally biased region" description="Basic and acidic residues" evidence="1">
    <location>
        <begin position="323"/>
        <end position="332"/>
    </location>
</feature>
<sequence>MHSTWFSTFVITATPWLQHTHRLIGRSTGQGLDTPQENPAQHLAKHTNKYRLSFAYDPSLATKYLLARGTGYGKSQAAAPHTSTDGTPHIPFRAQGIPRSSDGILLWTENGGCSETPFQSEEGSWDREWRPLSAYTDIDTGQGNLNRAAVCTEDQSHVYTTNEIADIERRQCPLPFPYSPYEATIDFPPSQSSGQTQKQEKSSIRPQVLVRHVIELVTLNQLADRKVAVFIGATHVAVSWMQPPPVRITAKQFRLAKAERKVDTRIEDDVSPIVSWISLPVHSPRRNPLRKRGTTYRLDASGEHLRPAGRLVLALGHGHGHRHREEGEERRQMHVSSGGTGTDAEVGFGLRRPKEQLLMIIFADV</sequence>
<dbReference type="GeneID" id="92044239"/>
<gene>
    <name evidence="2" type="ORF">PG997_006864</name>
</gene>
<proteinExistence type="predicted"/>
<dbReference type="EMBL" id="JAQQWN010000005">
    <property type="protein sequence ID" value="KAK8085593.1"/>
    <property type="molecule type" value="Genomic_DNA"/>
</dbReference>
<name>A0ABR1WS79_9PEZI</name>
<reference evidence="2 3" key="1">
    <citation type="submission" date="2023-01" db="EMBL/GenBank/DDBJ databases">
        <title>Analysis of 21 Apiospora genomes using comparative genomics revels a genus with tremendous synthesis potential of carbohydrate active enzymes and secondary metabolites.</title>
        <authorList>
            <person name="Sorensen T."/>
        </authorList>
    </citation>
    <scope>NUCLEOTIDE SEQUENCE [LARGE SCALE GENOMIC DNA]</scope>
    <source>
        <strain evidence="2 3">CBS 114990</strain>
    </source>
</reference>
<evidence type="ECO:0000313" key="3">
    <source>
        <dbReference type="Proteomes" id="UP001433268"/>
    </source>
</evidence>
<evidence type="ECO:0000256" key="1">
    <source>
        <dbReference type="SAM" id="MobiDB-lite"/>
    </source>
</evidence>
<protein>
    <submittedName>
        <fullName evidence="2">Uncharacterized protein</fullName>
    </submittedName>
</protein>
<comment type="caution">
    <text evidence="2">The sequence shown here is derived from an EMBL/GenBank/DDBJ whole genome shotgun (WGS) entry which is preliminary data.</text>
</comment>
<organism evidence="2 3">
    <name type="scientific">Apiospora hydei</name>
    <dbReference type="NCBI Taxonomy" id="1337664"/>
    <lineage>
        <taxon>Eukaryota</taxon>
        <taxon>Fungi</taxon>
        <taxon>Dikarya</taxon>
        <taxon>Ascomycota</taxon>
        <taxon>Pezizomycotina</taxon>
        <taxon>Sordariomycetes</taxon>
        <taxon>Xylariomycetidae</taxon>
        <taxon>Amphisphaeriales</taxon>
        <taxon>Apiosporaceae</taxon>
        <taxon>Apiospora</taxon>
    </lineage>
</organism>
<keyword evidence="3" id="KW-1185">Reference proteome</keyword>
<dbReference type="RefSeq" id="XP_066670102.1">
    <property type="nucleotide sequence ID" value="XM_066811179.1"/>
</dbReference>
<feature type="region of interest" description="Disordered" evidence="1">
    <location>
        <begin position="319"/>
        <end position="347"/>
    </location>
</feature>
<dbReference type="Proteomes" id="UP001433268">
    <property type="component" value="Unassembled WGS sequence"/>
</dbReference>